<dbReference type="InterPro" id="IPR017646">
    <property type="entry name" value="Dnd_assoc_2"/>
</dbReference>
<evidence type="ECO:0000259" key="1">
    <source>
        <dbReference type="Pfam" id="PF01935"/>
    </source>
</evidence>
<dbReference type="REBASE" id="345430">
    <property type="entry name" value="Ste4440DptHP"/>
</dbReference>
<dbReference type="KEGG" id="sted:SPTER_32150"/>
<organism evidence="2 3">
    <name type="scientific">Sporomusa termitida</name>
    <dbReference type="NCBI Taxonomy" id="2377"/>
    <lineage>
        <taxon>Bacteria</taxon>
        <taxon>Bacillati</taxon>
        <taxon>Bacillota</taxon>
        <taxon>Negativicutes</taxon>
        <taxon>Selenomonadales</taxon>
        <taxon>Sporomusaceae</taxon>
        <taxon>Sporomusa</taxon>
    </lineage>
</organism>
<dbReference type="InterPro" id="IPR002789">
    <property type="entry name" value="HerA_central"/>
</dbReference>
<dbReference type="InterPro" id="IPR008571">
    <property type="entry name" value="HerA-like"/>
</dbReference>
<gene>
    <name evidence="2" type="ORF">SPTER_32150</name>
</gene>
<dbReference type="Proteomes" id="UP000320776">
    <property type="component" value="Chromosome"/>
</dbReference>
<dbReference type="RefSeq" id="WP_211367301.1">
    <property type="nucleotide sequence ID" value="NZ_CP036259.1"/>
</dbReference>
<dbReference type="PANTHER" id="PTHR42957:SF1">
    <property type="entry name" value="HELICASE MJ1565-RELATED"/>
    <property type="match status" value="1"/>
</dbReference>
<dbReference type="InterPro" id="IPR027417">
    <property type="entry name" value="P-loop_NTPase"/>
</dbReference>
<proteinExistence type="predicted"/>
<feature type="domain" description="Helicase HerA central" evidence="1">
    <location>
        <begin position="1363"/>
        <end position="1577"/>
    </location>
</feature>
<name>A0A517DWR1_9FIRM</name>
<reference evidence="2 3" key="1">
    <citation type="submission" date="2019-02" db="EMBL/GenBank/DDBJ databases">
        <title>Closed genome of Sporomusa termitida DSM 4440.</title>
        <authorList>
            <person name="Poehlein A."/>
            <person name="Daniel R."/>
        </authorList>
    </citation>
    <scope>NUCLEOTIDE SEQUENCE [LARGE SCALE GENOMIC DNA]</scope>
    <source>
        <strain evidence="2 3">DSM 4440</strain>
    </source>
</reference>
<evidence type="ECO:0000313" key="3">
    <source>
        <dbReference type="Proteomes" id="UP000320776"/>
    </source>
</evidence>
<accession>A0A517DWR1</accession>
<evidence type="ECO:0000313" key="2">
    <source>
        <dbReference type="EMBL" id="QDR81801.1"/>
    </source>
</evidence>
<keyword evidence="3" id="KW-1185">Reference proteome</keyword>
<dbReference type="Pfam" id="PF01935">
    <property type="entry name" value="DUF87"/>
    <property type="match status" value="1"/>
</dbReference>
<dbReference type="NCBIfam" id="TIGR03237">
    <property type="entry name" value="dnd_assoc_2"/>
    <property type="match status" value="1"/>
</dbReference>
<dbReference type="SUPFAM" id="SSF52540">
    <property type="entry name" value="P-loop containing nucleoside triphosphate hydrolases"/>
    <property type="match status" value="1"/>
</dbReference>
<dbReference type="Gene3D" id="3.40.50.300">
    <property type="entry name" value="P-loop containing nucleotide triphosphate hydrolases"/>
    <property type="match status" value="2"/>
</dbReference>
<protein>
    <submittedName>
        <fullName evidence="2">DNA phosphorothioation-dependent restriction protein DptH</fullName>
    </submittedName>
</protein>
<dbReference type="EMBL" id="CP036259">
    <property type="protein sequence ID" value="QDR81801.1"/>
    <property type="molecule type" value="Genomic_DNA"/>
</dbReference>
<dbReference type="PANTHER" id="PTHR42957">
    <property type="entry name" value="HELICASE MJ1565-RELATED"/>
    <property type="match status" value="1"/>
</dbReference>
<sequence length="1729" mass="198815">MSKQFYDYLSNLILKYFDSHEIKPGDKFHIQFEKEEQVSALYASLSQANNVTNFIYLSANKIPLYNSCCLIYKDVSIIIATTINDVKPDFLTMLRNKVGIESEPQFRNSAILFIHDTTLDSIIKGTASFQKSGMPLHVKSIISDIKSKLKLPTGILKRHDRFILHFALDQKNNSLIEDNTSIFEYETILDILYTGKIKQEQYKDFGLFFDAALVQATDDATYSRMQDNYNLFMQIDTIHKYGNPDIELEKFFDEKGVDLLKTNEWHNLDYKEVKNSATRKKEFIPITYKESKIAEALTYWERPDGESKVKSRIRNIIIFNEEKQIALKLELFFNDYIKSSNLKSDGDISISNSGKRLLVNLIHKPHTTTFSKVIYKEDNNNIKLEFKIAIVECSAKVLEQIKTKFSIYMKGKDNFIHFHFDENEFIFNPSGVIDSHDAIDSLDSTFEIDDTQKLILKKAGNFDIVNEDSDYIKINLIINSCMIPLAIEDNVTLPTVITGISMWKKKRELQLNFEYQSNKLIQRNHEYFARDDFRKNLEREKFIIETGALHFTELGEELFPEDVEIAPELKGSYERLIQYYQITGLTPSLAHYDDSLVALTQDYITEYIKALSSIENGTYITSIKKDLTKIGVITKLDGEQEILLTPLHPLMVAYQLLINNKIGNEELPDELLKKLNPAALLPYIHDYNGKLYKPMEQTHSPEWLLYVDSAKQRYKGSRNFVAKLVQEKIEEFMDHFSYLFNLTSRAPIKISLVNLGDCKEILQGIFFYYISALRKNPSIENLITIELYIYSELDSINAFEEISFYDDISTIKETFNLTFSVGSSNSFFTEEDILNIFREKVYFFKKHKKEDIYEYVHITFYEMNQDTKGTSSNMEDISTGVALAGIVSGIPSIYLGDSYRTGFGTKHLEKINDTPLLIIATLLNALERVIASGDPFDNKKCITTAIFEDRKKSLDKVYDTSHWITFIDPKVDLNFFKSDFKTKDLLIIHYSDQYTSSSGYDAITVTRKSKQYQMIIEEFLHTKQLNPVDTASAKIIDFFNAINGKWLLRLISSKNQMPREKLSILSAIKISLAYFYHPDIIWVPISLEEILRVSGGAGLSKNGGLFSIKNLKGSGNYSDDILLIGVHVYGTEINVYYYPIEVKIGNNALGVKEKAVEQANKTRDLIEKFLIETENESNPMTKKLYRNFLVQLMIVSAEKMKLYNIWPEQNWDMILNSTVRAQLLNDSYTISSDHDIFIGRGAVLSFKKDIYFNEHPIIKDNILILEFSEQAGYNHITINIEELKNKFLNGKNDFDPATLFCNTFRLKNKPEALANVSESGSNNDNHHISSAVFLMQQRQKTAIQPLQVVFGTQTDTSQPLIWYPTDTNKTSHTNTGIIGTMGTGKTQFTKSLITQLYQNQHDNVNSKPIGILIFDYKGDYVDENFRKATNATILDLFHLPYNPLALFVTKDSRPLLPLHTANMLKETISNAFHLGPKQEMLLREIIMDTYERQGIKKAVSSTWTNPPPTLNDVFGLYFSREDIKEDVLYASLRNLADFELFEPDVNKTKPLFDIITGVTVIKLSGYDESIQNLVVAISLDILYTQMLIAGESETQDEYRQLTKMILVDEADNFLSKNFNSLKKLLKEGRMFGVGTILSTQFLSHFSTTDNDYANYISTWVVHNVSDLNAKDIKYIFNTSSKVEEDNISSKIKRLEKHQSLIKFPHINKPLHCKDKPFWQLIQESVDISE</sequence>